<feature type="binding site" evidence="6">
    <location>
        <position position="426"/>
    </location>
    <ligand>
        <name>(S)-malate</name>
        <dbReference type="ChEBI" id="CHEBI:15589"/>
    </ligand>
</feature>
<dbReference type="NCBIfam" id="NF010052">
    <property type="entry name" value="PRK13529.1"/>
    <property type="match status" value="1"/>
</dbReference>
<feature type="binding site" evidence="6">
    <location>
        <position position="470"/>
    </location>
    <ligand>
        <name>(S)-malate</name>
        <dbReference type="ChEBI" id="CHEBI:15589"/>
    </ligand>
</feature>
<evidence type="ECO:0000256" key="2">
    <source>
        <dbReference type="ARBA" id="ARBA00008785"/>
    </source>
</evidence>
<organism evidence="10">
    <name type="scientific">Blastobotrys adeninivorans</name>
    <name type="common">Yeast</name>
    <name type="synonym">Arxula adeninivorans</name>
    <dbReference type="NCBI Taxonomy" id="409370"/>
    <lineage>
        <taxon>Eukaryota</taxon>
        <taxon>Fungi</taxon>
        <taxon>Dikarya</taxon>
        <taxon>Ascomycota</taxon>
        <taxon>Saccharomycotina</taxon>
        <taxon>Dipodascomycetes</taxon>
        <taxon>Dipodascales</taxon>
        <taxon>Trichomonascaceae</taxon>
        <taxon>Blastobotrys</taxon>
    </lineage>
</organism>
<gene>
    <name evidence="10" type="ORF">GNLVRS02_ARAD1D04114g</name>
</gene>
<comment type="cofactor">
    <cofactor evidence="1">
        <name>Mn(2+)</name>
        <dbReference type="ChEBI" id="CHEBI:29035"/>
    </cofactor>
</comment>
<dbReference type="InterPro" id="IPR046346">
    <property type="entry name" value="Aminoacid_DH-like_N_sf"/>
</dbReference>
<dbReference type="SUPFAM" id="SSF51735">
    <property type="entry name" value="NAD(P)-binding Rossmann-fold domains"/>
    <property type="match status" value="1"/>
</dbReference>
<dbReference type="GO" id="GO:0005829">
    <property type="term" value="C:cytosol"/>
    <property type="evidence" value="ECO:0007669"/>
    <property type="project" value="TreeGrafter"/>
</dbReference>
<comment type="similarity">
    <text evidence="2">Belongs to the malic enzymes family.</text>
</comment>
<dbReference type="PRINTS" id="PR00072">
    <property type="entry name" value="MALOXRDTASE"/>
</dbReference>
<dbReference type="PANTHER" id="PTHR23406">
    <property type="entry name" value="MALIC ENZYME-RELATED"/>
    <property type="match status" value="1"/>
</dbReference>
<dbReference type="Pfam" id="PF00390">
    <property type="entry name" value="malic"/>
    <property type="match status" value="1"/>
</dbReference>
<dbReference type="GO" id="GO:0046872">
    <property type="term" value="F:metal ion binding"/>
    <property type="evidence" value="ECO:0007669"/>
    <property type="project" value="UniProtKB-KW"/>
</dbReference>
<feature type="active site" description="Proton donor" evidence="5">
    <location>
        <position position="108"/>
    </location>
</feature>
<feature type="active site" description="Proton acceptor" evidence="5">
    <location>
        <position position="185"/>
    </location>
</feature>
<evidence type="ECO:0000256" key="4">
    <source>
        <dbReference type="ARBA" id="ARBA00023027"/>
    </source>
</evidence>
<evidence type="ECO:0000259" key="9">
    <source>
        <dbReference type="SMART" id="SM01274"/>
    </source>
</evidence>
<dbReference type="InterPro" id="IPR001891">
    <property type="entry name" value="Malic_OxRdtase"/>
</dbReference>
<evidence type="ECO:0000256" key="1">
    <source>
        <dbReference type="ARBA" id="ARBA00001936"/>
    </source>
</evidence>
<feature type="binding site" evidence="7">
    <location>
        <position position="280"/>
    </location>
    <ligand>
        <name>a divalent metal cation</name>
        <dbReference type="ChEBI" id="CHEBI:60240"/>
    </ligand>
</feature>
<feature type="binding site" evidence="7">
    <location>
        <position position="256"/>
    </location>
    <ligand>
        <name>a divalent metal cation</name>
        <dbReference type="ChEBI" id="CHEBI:60240"/>
    </ligand>
</feature>
<dbReference type="InterPro" id="IPR012302">
    <property type="entry name" value="Malic_NAD-bd"/>
</dbReference>
<feature type="domain" description="Malic enzyme N-terminal" evidence="9">
    <location>
        <begin position="85"/>
        <end position="271"/>
    </location>
</feature>
<dbReference type="SUPFAM" id="SSF53223">
    <property type="entry name" value="Aminoacid dehydrogenase-like, N-terminal domain"/>
    <property type="match status" value="1"/>
</dbReference>
<dbReference type="PANTHER" id="PTHR23406:SF34">
    <property type="entry name" value="NAD-DEPENDENT MALIC ENZYME, MITOCHONDRIAL"/>
    <property type="match status" value="1"/>
</dbReference>
<reference evidence="10" key="2">
    <citation type="submission" date="2014-06" db="EMBL/GenBank/DDBJ databases">
        <title>The complete genome of Blastobotrys (Arxula) adeninivorans LS3 - a yeast of biotechnological interest.</title>
        <authorList>
            <person name="Kunze G."/>
            <person name="Gaillardin C."/>
            <person name="Czernicka M."/>
            <person name="Durrens P."/>
            <person name="Martin T."/>
            <person name="Boer E."/>
            <person name="Gabaldon T."/>
            <person name="Cruz J."/>
            <person name="Talla E."/>
            <person name="Marck C."/>
            <person name="Goffeau A."/>
            <person name="Barbe V."/>
            <person name="Baret P."/>
            <person name="Baronian K."/>
            <person name="Beier S."/>
            <person name="Bleykasten C."/>
            <person name="Bode R."/>
            <person name="Casaregola S."/>
            <person name="Despons L."/>
            <person name="Fairhead C."/>
            <person name="Giersberg M."/>
            <person name="Gierski P."/>
            <person name="Hahnel U."/>
            <person name="Hartmann A."/>
            <person name="Jankowska D."/>
            <person name="Jubin C."/>
            <person name="Jung P."/>
            <person name="Lafontaine I."/>
            <person name="Leh-Louis V."/>
            <person name="Lemaire M."/>
            <person name="Marcet-Houben M."/>
            <person name="Mascher M."/>
            <person name="Morel G."/>
            <person name="Richard G.-F."/>
            <person name="Riechen J."/>
            <person name="Sacerdot C."/>
            <person name="Sarkar A."/>
            <person name="Savel G."/>
            <person name="Schacherer J."/>
            <person name="Sherman D."/>
            <person name="Straub M.-L."/>
            <person name="Stein N."/>
            <person name="Thierry A."/>
            <person name="Trautwein-Schult A."/>
            <person name="Westhof E."/>
            <person name="Worch S."/>
            <person name="Dujon B."/>
            <person name="Souciet J.-L."/>
            <person name="Wincker P."/>
            <person name="Scholz U."/>
            <person name="Neuveglise N."/>
        </authorList>
    </citation>
    <scope>NUCLEOTIDE SEQUENCE</scope>
    <source>
        <strain evidence="10">LS3</strain>
    </source>
</reference>
<dbReference type="FunFam" id="3.40.50.10380:FF:000001">
    <property type="entry name" value="NAD-dependent malic enzyme"/>
    <property type="match status" value="1"/>
</dbReference>
<dbReference type="GO" id="GO:0006108">
    <property type="term" value="P:malate metabolic process"/>
    <property type="evidence" value="ECO:0007669"/>
    <property type="project" value="TreeGrafter"/>
</dbReference>
<evidence type="ECO:0000256" key="7">
    <source>
        <dbReference type="PIRSR" id="PIRSR000106-3"/>
    </source>
</evidence>
<dbReference type="PhylomeDB" id="A0A060T848"/>
<protein>
    <submittedName>
        <fullName evidence="10">ARAD1D04114p</fullName>
    </submittedName>
</protein>
<dbReference type="InterPro" id="IPR037062">
    <property type="entry name" value="Malic_N_dom_sf"/>
</dbReference>
<dbReference type="InterPro" id="IPR012301">
    <property type="entry name" value="Malic_N_dom"/>
</dbReference>
<evidence type="ECO:0000313" key="10">
    <source>
        <dbReference type="EMBL" id="CDP37118.1"/>
    </source>
</evidence>
<dbReference type="GO" id="GO:0051287">
    <property type="term" value="F:NAD binding"/>
    <property type="evidence" value="ECO:0007669"/>
    <property type="project" value="InterPro"/>
</dbReference>
<dbReference type="GO" id="GO:0005739">
    <property type="term" value="C:mitochondrion"/>
    <property type="evidence" value="ECO:0007669"/>
    <property type="project" value="TreeGrafter"/>
</dbReference>
<dbReference type="PIRSF" id="PIRSF000106">
    <property type="entry name" value="ME"/>
    <property type="match status" value="1"/>
</dbReference>
<name>A0A060T848_BLAAD</name>
<sequence>MGKFNHLPLAFKRKVKVPYVGLPLLNTPFYNKGSAFSAEERQTLALRGLVPPSYQTLKDQEKRAYEQYREMPTPLLRNAFMTSMSEQNTVLYYKLIEEHIKEMSSVIYTPTQGDAIQRYSKIFRRPSGCFLPITRPEEIEERLGRFVRPNSPEDGGIDYIVVTDGEAILGIGDQGVGGILICSAKLALTTACAGIHPDRVLPVVLDVGTDNQELRVDDLYLGLQQRRTRGKEYDEFVDKFVQTVRKLFPRAFLHFEDFGVYNARRLLDKYRNQFAVFNDDIQGTGCVTQSCVMAAAKVSGLRLGDLRVLVYGSGSAGTGIADQIAKGIAADKGISRKEAHSQIFCMDRQGLLLDNMGDDLSPAQLPFAKPAAQWEGKDTKCLKTMIHEIKPHVLLGTSTRPGSFTKEIVQEMARHVERPIIFPLSNPTRLHEAIPQDLYNWTDGKALVATGSPFDPVEYDGKVLEAAECNNVVCFPGIGLGCVLGRVKLLTDEMLDEAVRALAREAPALKDETKSLCIDVTEVKPVSVKIAAAIIKEAQRSDLLGVEGVPEDEAELMEWIEAQMWRPEYRELVA</sequence>
<dbReference type="Gene3D" id="3.40.50.720">
    <property type="entry name" value="NAD(P)-binding Rossmann-like Domain"/>
    <property type="match status" value="1"/>
</dbReference>
<dbReference type="GO" id="GO:0004471">
    <property type="term" value="F:malate dehydrogenase (decarboxylating) (NAD+) activity"/>
    <property type="evidence" value="ECO:0007669"/>
    <property type="project" value="TreeGrafter"/>
</dbReference>
<accession>A0A060T848</accession>
<feature type="binding site" evidence="7">
    <location>
        <position position="257"/>
    </location>
    <ligand>
        <name>a divalent metal cation</name>
        <dbReference type="ChEBI" id="CHEBI:60240"/>
    </ligand>
</feature>
<dbReference type="Gene3D" id="3.40.50.10380">
    <property type="entry name" value="Malic enzyme, N-terminal domain"/>
    <property type="match status" value="1"/>
</dbReference>
<proteinExistence type="inferred from homology"/>
<feature type="domain" description="Malic enzyme NAD-binding" evidence="8">
    <location>
        <begin position="281"/>
        <end position="539"/>
    </location>
</feature>
<dbReference type="Pfam" id="PF03949">
    <property type="entry name" value="Malic_M"/>
    <property type="match status" value="1"/>
</dbReference>
<dbReference type="SMART" id="SM01274">
    <property type="entry name" value="malic"/>
    <property type="match status" value="1"/>
</dbReference>
<dbReference type="AlphaFoldDB" id="A0A060T848"/>
<dbReference type="EMBL" id="HG937694">
    <property type="protein sequence ID" value="CDP37118.1"/>
    <property type="molecule type" value="Genomic_DNA"/>
</dbReference>
<dbReference type="SMART" id="SM00919">
    <property type="entry name" value="Malic_M"/>
    <property type="match status" value="1"/>
</dbReference>
<evidence type="ECO:0000256" key="6">
    <source>
        <dbReference type="PIRSR" id="PIRSR000106-2"/>
    </source>
</evidence>
<evidence type="ECO:0000259" key="8">
    <source>
        <dbReference type="SMART" id="SM00919"/>
    </source>
</evidence>
<keyword evidence="4" id="KW-0520">NAD</keyword>
<dbReference type="InterPro" id="IPR036291">
    <property type="entry name" value="NAD(P)-bd_dom_sf"/>
</dbReference>
<evidence type="ECO:0000256" key="3">
    <source>
        <dbReference type="ARBA" id="ARBA00022723"/>
    </source>
</evidence>
<reference evidence="10" key="1">
    <citation type="submission" date="2014-02" db="EMBL/GenBank/DDBJ databases">
        <authorList>
            <person name="Genoscope - CEA"/>
        </authorList>
    </citation>
    <scope>NUCLEOTIDE SEQUENCE</scope>
    <source>
        <strain evidence="10">LS3</strain>
    </source>
</reference>
<comment type="cofactor">
    <cofactor evidence="7">
        <name>Mg(2+)</name>
        <dbReference type="ChEBI" id="CHEBI:18420"/>
    </cofactor>
    <cofactor evidence="7">
        <name>Mn(2+)</name>
        <dbReference type="ChEBI" id="CHEBI:29035"/>
    </cofactor>
    <text evidence="7">Divalent metal cations. Prefers magnesium or manganese.</text>
</comment>
<evidence type="ECO:0000256" key="5">
    <source>
        <dbReference type="PIRSR" id="PIRSR000106-1"/>
    </source>
</evidence>
<keyword evidence="3 7" id="KW-0479">Metal-binding</keyword>